<organism evidence="1 2">
    <name type="scientific">Hyalomma asiaticum</name>
    <name type="common">Tick</name>
    <dbReference type="NCBI Taxonomy" id="266040"/>
    <lineage>
        <taxon>Eukaryota</taxon>
        <taxon>Metazoa</taxon>
        <taxon>Ecdysozoa</taxon>
        <taxon>Arthropoda</taxon>
        <taxon>Chelicerata</taxon>
        <taxon>Arachnida</taxon>
        <taxon>Acari</taxon>
        <taxon>Parasitiformes</taxon>
        <taxon>Ixodida</taxon>
        <taxon>Ixodoidea</taxon>
        <taxon>Ixodidae</taxon>
        <taxon>Hyalomminae</taxon>
        <taxon>Hyalomma</taxon>
    </lineage>
</organism>
<dbReference type="Proteomes" id="UP000821845">
    <property type="component" value="Chromosome 1"/>
</dbReference>
<gene>
    <name evidence="1" type="ORF">HPB50_015435</name>
</gene>
<name>A0ACB7TIG2_HYAAI</name>
<proteinExistence type="predicted"/>
<comment type="caution">
    <text evidence="1">The sequence shown here is derived from an EMBL/GenBank/DDBJ whole genome shotgun (WGS) entry which is preliminary data.</text>
</comment>
<protein>
    <submittedName>
        <fullName evidence="1">Uncharacterized protein</fullName>
    </submittedName>
</protein>
<evidence type="ECO:0000313" key="2">
    <source>
        <dbReference type="Proteomes" id="UP000821845"/>
    </source>
</evidence>
<accession>A0ACB7TIG2</accession>
<keyword evidence="2" id="KW-1185">Reference proteome</keyword>
<dbReference type="EMBL" id="CM023481">
    <property type="protein sequence ID" value="KAH6946835.1"/>
    <property type="molecule type" value="Genomic_DNA"/>
</dbReference>
<evidence type="ECO:0000313" key="1">
    <source>
        <dbReference type="EMBL" id="KAH6946835.1"/>
    </source>
</evidence>
<sequence length="251" mass="27690">MQIQKNSCTTTCASHARQHHFTGEQHGEVCDGGGVVEQVIRGRHAFSRSHPQAADLSRRRDRVPEPRLRLPAVGGHVASHDASTPITPRHSRSAATRVTPGLVTYSHATLACHATCHTVRWTASVGLQSEPGVLGAHRSRASSLSIREARHWRDTTANGRARLRDPGRGLRPTPTNGIRMRYIMRESGGRKGGRRFLLPGVAREIRRNQTISDHRRSAKECAGKNLEKTLHGNTKESVTSYETKHWRAGPG</sequence>
<reference evidence="1" key="1">
    <citation type="submission" date="2020-05" db="EMBL/GenBank/DDBJ databases">
        <title>Large-scale comparative analyses of tick genomes elucidate their genetic diversity and vector capacities.</title>
        <authorList>
            <person name="Jia N."/>
            <person name="Wang J."/>
            <person name="Shi W."/>
            <person name="Du L."/>
            <person name="Sun Y."/>
            <person name="Zhan W."/>
            <person name="Jiang J."/>
            <person name="Wang Q."/>
            <person name="Zhang B."/>
            <person name="Ji P."/>
            <person name="Sakyi L.B."/>
            <person name="Cui X."/>
            <person name="Yuan T."/>
            <person name="Jiang B."/>
            <person name="Yang W."/>
            <person name="Lam T.T.-Y."/>
            <person name="Chang Q."/>
            <person name="Ding S."/>
            <person name="Wang X."/>
            <person name="Zhu J."/>
            <person name="Ruan X."/>
            <person name="Zhao L."/>
            <person name="Wei J."/>
            <person name="Que T."/>
            <person name="Du C."/>
            <person name="Cheng J."/>
            <person name="Dai P."/>
            <person name="Han X."/>
            <person name="Huang E."/>
            <person name="Gao Y."/>
            <person name="Liu J."/>
            <person name="Shao H."/>
            <person name="Ye R."/>
            <person name="Li L."/>
            <person name="Wei W."/>
            <person name="Wang X."/>
            <person name="Wang C."/>
            <person name="Yang T."/>
            <person name="Huo Q."/>
            <person name="Li W."/>
            <person name="Guo W."/>
            <person name="Chen H."/>
            <person name="Zhou L."/>
            <person name="Ni X."/>
            <person name="Tian J."/>
            <person name="Zhou Y."/>
            <person name="Sheng Y."/>
            <person name="Liu T."/>
            <person name="Pan Y."/>
            <person name="Xia L."/>
            <person name="Li J."/>
            <person name="Zhao F."/>
            <person name="Cao W."/>
        </authorList>
    </citation>
    <scope>NUCLEOTIDE SEQUENCE</scope>
    <source>
        <strain evidence="1">Hyas-2018</strain>
    </source>
</reference>